<dbReference type="Gene3D" id="3.10.180.10">
    <property type="entry name" value="2,3-Dihydroxybiphenyl 1,2-Dioxygenase, domain 1"/>
    <property type="match status" value="1"/>
</dbReference>
<evidence type="ECO:0000313" key="2">
    <source>
        <dbReference type="EMBL" id="MBT9314337.1"/>
    </source>
</evidence>
<reference evidence="2" key="1">
    <citation type="submission" date="2020-11" db="EMBL/GenBank/DDBJ databases">
        <authorList>
            <person name="Konstantinou D."/>
            <person name="Gkelis S."/>
            <person name="Popin R."/>
            <person name="Fewer D."/>
            <person name="Sivonen K."/>
        </authorList>
    </citation>
    <scope>NUCLEOTIDE SEQUENCE</scope>
    <source>
        <strain evidence="2">TAU-MAC 1115</strain>
    </source>
</reference>
<dbReference type="InterPro" id="IPR004360">
    <property type="entry name" value="Glyas_Fos-R_dOase_dom"/>
</dbReference>
<dbReference type="EMBL" id="JADOES010000003">
    <property type="protein sequence ID" value="MBT9314337.1"/>
    <property type="molecule type" value="Genomic_DNA"/>
</dbReference>
<feature type="domain" description="Glyoxalase/fosfomycin resistance/dioxygenase" evidence="1">
    <location>
        <begin position="17"/>
        <end position="145"/>
    </location>
</feature>
<evidence type="ECO:0000313" key="3">
    <source>
        <dbReference type="Proteomes" id="UP000717364"/>
    </source>
</evidence>
<comment type="caution">
    <text evidence="2">The sequence shown here is derived from an EMBL/GenBank/DDBJ whole genome shotgun (WGS) entry which is preliminary data.</text>
</comment>
<protein>
    <submittedName>
        <fullName evidence="2">VOC family protein</fullName>
    </submittedName>
</protein>
<accession>A0A947GHT1</accession>
<dbReference type="RefSeq" id="WP_215607394.1">
    <property type="nucleotide sequence ID" value="NZ_JADOES010000003.1"/>
</dbReference>
<gene>
    <name evidence="2" type="ORF">IXB50_02750</name>
</gene>
<evidence type="ECO:0000259" key="1">
    <source>
        <dbReference type="Pfam" id="PF00903"/>
    </source>
</evidence>
<dbReference type="InterPro" id="IPR029068">
    <property type="entry name" value="Glyas_Bleomycin-R_OHBP_Dase"/>
</dbReference>
<organism evidence="2 3">
    <name type="scientific">Leptothoe spongobia TAU-MAC 1115</name>
    <dbReference type="NCBI Taxonomy" id="1967444"/>
    <lineage>
        <taxon>Bacteria</taxon>
        <taxon>Bacillati</taxon>
        <taxon>Cyanobacteriota</taxon>
        <taxon>Cyanophyceae</taxon>
        <taxon>Nodosilineales</taxon>
        <taxon>Cymatolegaceae</taxon>
        <taxon>Leptothoe</taxon>
        <taxon>Leptothoe spongobia</taxon>
    </lineage>
</organism>
<name>A0A947GHT1_9CYAN</name>
<reference evidence="2" key="2">
    <citation type="journal article" date="2021" name="Mar. Drugs">
        <title>Genome Reduction and Secondary Metabolism of the Marine Sponge-Associated Cyanobacterium Leptothoe.</title>
        <authorList>
            <person name="Konstantinou D."/>
            <person name="Popin R.V."/>
            <person name="Fewer D.P."/>
            <person name="Sivonen K."/>
            <person name="Gkelis S."/>
        </authorList>
    </citation>
    <scope>NUCLEOTIDE SEQUENCE</scope>
    <source>
        <strain evidence="2">TAU-MAC 1115</strain>
    </source>
</reference>
<dbReference type="Proteomes" id="UP000717364">
    <property type="component" value="Unassembled WGS sequence"/>
</dbReference>
<dbReference type="SUPFAM" id="SSF54593">
    <property type="entry name" value="Glyoxalase/Bleomycin resistance protein/Dihydroxybiphenyl dioxygenase"/>
    <property type="match status" value="1"/>
</dbReference>
<dbReference type="Pfam" id="PF00903">
    <property type="entry name" value="Glyoxalase"/>
    <property type="match status" value="1"/>
</dbReference>
<sequence length="156" mass="16945">MQTNNPIPSSLHLKRPCLLVADLERSLTLYRDCLGFKLDYVGNADPDSYLYPVFQLPAAAQLRFAALSTQEEPRALALTEVKGSPLPPPPKPHRGATVIRVPSLASVLPQLATLGLCPITASSFSTPPNLTFTEQAVCDFDGHLIVLYEVQRSSTS</sequence>
<dbReference type="AlphaFoldDB" id="A0A947GHT1"/>
<keyword evidence="3" id="KW-1185">Reference proteome</keyword>
<proteinExistence type="predicted"/>